<comment type="caution">
    <text evidence="1">The sequence shown here is derived from an EMBL/GenBank/DDBJ whole genome shotgun (WGS) entry which is preliminary data.</text>
</comment>
<organism evidence="1 2">
    <name type="scientific">Symbiodinium microadriaticum</name>
    <name type="common">Dinoflagellate</name>
    <name type="synonym">Zooxanthella microadriatica</name>
    <dbReference type="NCBI Taxonomy" id="2951"/>
    <lineage>
        <taxon>Eukaryota</taxon>
        <taxon>Sar</taxon>
        <taxon>Alveolata</taxon>
        <taxon>Dinophyceae</taxon>
        <taxon>Suessiales</taxon>
        <taxon>Symbiodiniaceae</taxon>
        <taxon>Symbiodinium</taxon>
    </lineage>
</organism>
<evidence type="ECO:0000313" key="2">
    <source>
        <dbReference type="Proteomes" id="UP000186817"/>
    </source>
</evidence>
<evidence type="ECO:0000313" key="1">
    <source>
        <dbReference type="EMBL" id="OLP89134.1"/>
    </source>
</evidence>
<keyword evidence="2" id="KW-1185">Reference proteome</keyword>
<accession>A0A1Q9D1W5</accession>
<proteinExistence type="predicted"/>
<dbReference type="AlphaFoldDB" id="A0A1Q9D1W5"/>
<protein>
    <submittedName>
        <fullName evidence="1">Uncharacterized protein</fullName>
    </submittedName>
</protein>
<reference evidence="1 2" key="1">
    <citation type="submission" date="2016-02" db="EMBL/GenBank/DDBJ databases">
        <title>Genome analysis of coral dinoflagellate symbionts highlights evolutionary adaptations to a symbiotic lifestyle.</title>
        <authorList>
            <person name="Aranda M."/>
            <person name="Li Y."/>
            <person name="Liew Y.J."/>
            <person name="Baumgarten S."/>
            <person name="Simakov O."/>
            <person name="Wilson M."/>
            <person name="Piel J."/>
            <person name="Ashoor H."/>
            <person name="Bougouffa S."/>
            <person name="Bajic V.B."/>
            <person name="Ryu T."/>
            <person name="Ravasi T."/>
            <person name="Bayer T."/>
            <person name="Micklem G."/>
            <person name="Kim H."/>
            <person name="Bhak J."/>
            <person name="Lajeunesse T.C."/>
            <person name="Voolstra C.R."/>
        </authorList>
    </citation>
    <scope>NUCLEOTIDE SEQUENCE [LARGE SCALE GENOMIC DNA]</scope>
    <source>
        <strain evidence="1 2">CCMP2467</strain>
    </source>
</reference>
<dbReference type="Proteomes" id="UP000186817">
    <property type="component" value="Unassembled WGS sequence"/>
</dbReference>
<gene>
    <name evidence="1" type="ORF">AK812_SmicGene29436</name>
</gene>
<name>A0A1Q9D1W5_SYMMI</name>
<dbReference type="OrthoDB" id="413361at2759"/>
<sequence length="572" mass="63710">MRSSTNEILFLEKQGFAVLELDIERGWYGQSVDDVGKVSRHTGLFVKMIYLHALAALATAGRCTYPPEPNDVREVRLLLEQPRDPRGYLEFTNPLYNDAVSFWRTSLWYLYAEEAGLSTYSFDMSSLGKALPRQTTIGRNLPLRHLDGISGRIQDDPFPPERAPPSVWSNQFSEVVSIAIREQRTAPRMLKMSAEQWEEHVRRGHLPFRPDCLTCVTAGATGRRHCRVQHPSCFVLFAGVSGPLRVAGVDADARGVYPKPHKYMFVAKLVVPKTFVDDGRGVSVELDPRELEADLPPAEDSFDYVEPTPGEVVCKSGRCKVTAEAWASSNLYGGKYATGHHSWDGDSVGRKADDLAPRWLEGRYLGPSDTLRRGKARGSGDVVAVSKAQTIIASDDFKERARHLLEDWSWEEECPTIFILLCFLDVEEEEEPWVGQDDRSIPVSDGDPQSVPKAMIASCDGIPRYSVNSVFWGSHQEYWFVKGFVTSVSSGSGIRFLGIEIAKVEGGFALRQEPYIKAKFEAEAEEAVFTAGELKLAQQLAGEVLIMVVAEDQARRGVYGKFGEFSLREGTA</sequence>
<dbReference type="EMBL" id="LSRX01000776">
    <property type="protein sequence ID" value="OLP89134.1"/>
    <property type="molecule type" value="Genomic_DNA"/>
</dbReference>